<protein>
    <recommendedName>
        <fullName evidence="3">Phytanoyl-CoA dioxygenase</fullName>
    </recommendedName>
</protein>
<evidence type="ECO:0008006" key="3">
    <source>
        <dbReference type="Google" id="ProtNLM"/>
    </source>
</evidence>
<proteinExistence type="predicted"/>
<reference evidence="1" key="1">
    <citation type="submission" date="2023-08" db="EMBL/GenBank/DDBJ databases">
        <authorList>
            <person name="Chen Y."/>
            <person name="Shah S."/>
            <person name="Dougan E. K."/>
            <person name="Thang M."/>
            <person name="Chan C."/>
        </authorList>
    </citation>
    <scope>NUCLEOTIDE SEQUENCE</scope>
</reference>
<organism evidence="1 2">
    <name type="scientific">Effrenium voratum</name>
    <dbReference type="NCBI Taxonomy" id="2562239"/>
    <lineage>
        <taxon>Eukaryota</taxon>
        <taxon>Sar</taxon>
        <taxon>Alveolata</taxon>
        <taxon>Dinophyceae</taxon>
        <taxon>Suessiales</taxon>
        <taxon>Symbiodiniaceae</taxon>
        <taxon>Effrenium</taxon>
    </lineage>
</organism>
<dbReference type="Proteomes" id="UP001178507">
    <property type="component" value="Unassembled WGS sequence"/>
</dbReference>
<dbReference type="AlphaFoldDB" id="A0AA36HUX1"/>
<comment type="caution">
    <text evidence="1">The sequence shown here is derived from an EMBL/GenBank/DDBJ whole genome shotgun (WGS) entry which is preliminary data.</text>
</comment>
<dbReference type="Gene3D" id="2.60.120.620">
    <property type="entry name" value="q2cbj1_9rhob like domain"/>
    <property type="match status" value="1"/>
</dbReference>
<keyword evidence="2" id="KW-1185">Reference proteome</keyword>
<dbReference type="EMBL" id="CAUJNA010000281">
    <property type="protein sequence ID" value="CAJ1374889.1"/>
    <property type="molecule type" value="Genomic_DNA"/>
</dbReference>
<evidence type="ECO:0000313" key="1">
    <source>
        <dbReference type="EMBL" id="CAJ1374889.1"/>
    </source>
</evidence>
<sequence>MQRALGLPKDQRRAREDELAAQWKDRGYFEPQQLSQDRSKLFGRRLTSDAQGADIGVLVPPYLPLFGKSGDGPPSTSKVAWSQDMLERSEEALEKWGCVLLRSLLTAEDVAQLRTALGLGGVVNPKTGRWEVPKRAAEAGVWQQQHDPNIAMGRYTFGRLHLLLRGSPEYEPAAVSPHASVAPLVHKHFEIQDLAKSPIFLSEAQLVIADPFAELQRWHMDSATGKGLSIFIPLATVAPDRGPQELLPGTHALHDRRLGLRERWRRCLRSLTASHGAVAAASASAAWRAGDALVLDAGTLHRGLANDSLGAPIPILILRYDPKDRAPPGCRRSWLLTMTGLGRLLSSVFRLYAWV</sequence>
<dbReference type="Pfam" id="PF05721">
    <property type="entry name" value="PhyH"/>
    <property type="match status" value="1"/>
</dbReference>
<gene>
    <name evidence="1" type="ORF">EVOR1521_LOCUS4309</name>
</gene>
<dbReference type="InterPro" id="IPR008775">
    <property type="entry name" value="Phytyl_CoA_dOase-like"/>
</dbReference>
<dbReference type="SUPFAM" id="SSF51197">
    <property type="entry name" value="Clavaminate synthase-like"/>
    <property type="match status" value="1"/>
</dbReference>
<evidence type="ECO:0000313" key="2">
    <source>
        <dbReference type="Proteomes" id="UP001178507"/>
    </source>
</evidence>
<dbReference type="InterPro" id="IPR051961">
    <property type="entry name" value="Fungal_Metabolite_Diox"/>
</dbReference>
<dbReference type="PANTHER" id="PTHR37563">
    <property type="entry name" value="PHYTANOYL-COA DIOXYGENASE FAMILY PROTEIN (AFU_ORTHOLOGUE AFUA_2G03330)"/>
    <property type="match status" value="1"/>
</dbReference>
<dbReference type="PANTHER" id="PTHR37563:SF2">
    <property type="entry name" value="PHYTANOYL-COA DIOXYGENASE FAMILY PROTEIN (AFU_ORTHOLOGUE AFUA_2G03330)"/>
    <property type="match status" value="1"/>
</dbReference>
<name>A0AA36HUX1_9DINO</name>
<accession>A0AA36HUX1</accession>